<dbReference type="InterPro" id="IPR049146">
    <property type="entry name" value="FAM186A_B_C"/>
</dbReference>
<reference evidence="5" key="2">
    <citation type="submission" date="2025-08" db="UniProtKB">
        <authorList>
            <consortium name="Ensembl"/>
        </authorList>
    </citation>
    <scope>IDENTIFICATION</scope>
</reference>
<evidence type="ECO:0000259" key="4">
    <source>
        <dbReference type="Pfam" id="PF20870"/>
    </source>
</evidence>
<feature type="domain" description="FAM186A/B N-terminal" evidence="4">
    <location>
        <begin position="35"/>
        <end position="235"/>
    </location>
</feature>
<dbReference type="Pfam" id="PF20865">
    <property type="entry name" value="FAM186A-B_C"/>
    <property type="match status" value="1"/>
</dbReference>
<evidence type="ECO:0000259" key="3">
    <source>
        <dbReference type="Pfam" id="PF20865"/>
    </source>
</evidence>
<name>A0A4W5PIX4_9TELE</name>
<dbReference type="InterPro" id="IPR049144">
    <property type="entry name" value="FAM186A_B_N"/>
</dbReference>
<dbReference type="STRING" id="62062.ENSHHUP00000062128"/>
<accession>A0A4W5PIX4</accession>
<keyword evidence="1" id="KW-0175">Coiled coil</keyword>
<dbReference type="Proteomes" id="UP000314982">
    <property type="component" value="Unassembled WGS sequence"/>
</dbReference>
<dbReference type="GeneTree" id="ENSGT00990000205462"/>
<feature type="coiled-coil region" evidence="1">
    <location>
        <begin position="68"/>
        <end position="100"/>
    </location>
</feature>
<proteinExistence type="predicted"/>
<dbReference type="Ensembl" id="ENSHHUT00000064227.1">
    <property type="protein sequence ID" value="ENSHHUP00000062128.1"/>
    <property type="gene ID" value="ENSHHUG00000036757.1"/>
</dbReference>
<protein>
    <submittedName>
        <fullName evidence="5">Uncharacterized protein</fullName>
    </submittedName>
</protein>
<evidence type="ECO:0000313" key="6">
    <source>
        <dbReference type="Proteomes" id="UP000314982"/>
    </source>
</evidence>
<evidence type="ECO:0000256" key="2">
    <source>
        <dbReference type="SAM" id="MobiDB-lite"/>
    </source>
</evidence>
<organism evidence="5 6">
    <name type="scientific">Hucho hucho</name>
    <name type="common">huchen</name>
    <dbReference type="NCBI Taxonomy" id="62062"/>
    <lineage>
        <taxon>Eukaryota</taxon>
        <taxon>Metazoa</taxon>
        <taxon>Chordata</taxon>
        <taxon>Craniata</taxon>
        <taxon>Vertebrata</taxon>
        <taxon>Euteleostomi</taxon>
        <taxon>Actinopterygii</taxon>
        <taxon>Neopterygii</taxon>
        <taxon>Teleostei</taxon>
        <taxon>Protacanthopterygii</taxon>
        <taxon>Salmoniformes</taxon>
        <taxon>Salmonidae</taxon>
        <taxon>Salmoninae</taxon>
        <taxon>Hucho</taxon>
    </lineage>
</organism>
<sequence>MPVYRALLGAGILGEDGDDEDDTEKELLSFLPDLDERRWRGEQINKIRDFLNSAVERETDLTLLLDWLTEAQESLQTFENERAKQKEGNEEEQEEEVTSEWIEDIQRKLETSINDTDGCIHRLRGLCQGLFDTDVRKKTKKEEAALNKGVWRWWREQKVDARTIKRIQELQPPAADVFLADINLATKSATELSFMLLDVAKSLGCNKAMNLAFKFITVGLQNLNQAFQERTKESRKLLAQVEELQSMDCRFELAQIKIQVGDSQIKMTKMEDELSSVREQNDVLLFQIQQMQEIPKHPWPKQQIVVVTPPKNVQGAPVLNNQLVPQPTPRLKYPKRRPKPKPEPGQTVGEEVEEVESLEDISVDPEDIIEQVERKSMDLLEAIQKSEQCIVSISGDKDKGKDGELLEGMDAASRKAKAADIIKLYCVLQRSIKDSFNGMITQLQGKFDDEIIDVPLMDNDNKLDESAFWDSTQKTPGDMLKEISNEIQNHDRTVKDVGANIQALFDLKGKKTLSNLKGKSRRHSLNIIMDQFKNLNEMGKKQVCKMRLTLESLVEMHRKGNQEKPETRGPEEPQLPHQVHLPILSPEESEEELEELEEIEVEEKQRKTRRRSIIVQKTQKRIPMKMAESRSWTDHVERYSSDMTLEADKLMKTRMVGVNHILHVESQRSNLKLLHQAVVNRHISPQLYRMVKDLIIQTLSSVEIRILCLIRRFIKHKALQHVRNNLNARLLLARDMNDGQVAKDLCKSLQRLDVHQSTMTRQWSEKQTSIELARTRCLAHMLYLFSQLRVDYNLHLAAPVPCNTSTELPHPIMTVVPTKLQWSLRPSPSSNLPSSLSLARLAPSLLQTRPSTHLYPLTHLASPAHPHPSSLAHHPPSSLVHLPPPLPETYPWSSVHSEKEQGKMKTLWQADKTLWQADKTLRCMWLARKIPAGPSNIRCIPRLLEMEVNRGRVNAMRTLNARMTGTFSRMKE</sequence>
<keyword evidence="6" id="KW-1185">Reference proteome</keyword>
<reference evidence="5" key="3">
    <citation type="submission" date="2025-09" db="UniProtKB">
        <authorList>
            <consortium name="Ensembl"/>
        </authorList>
    </citation>
    <scope>IDENTIFICATION</scope>
</reference>
<feature type="domain" description="FAM186A/B C-terminal" evidence="3">
    <location>
        <begin position="661"/>
        <end position="810"/>
    </location>
</feature>
<evidence type="ECO:0000256" key="1">
    <source>
        <dbReference type="SAM" id="Coils"/>
    </source>
</evidence>
<dbReference type="AlphaFoldDB" id="A0A4W5PIX4"/>
<reference evidence="6" key="1">
    <citation type="submission" date="2018-06" db="EMBL/GenBank/DDBJ databases">
        <title>Genome assembly of Danube salmon.</title>
        <authorList>
            <person name="Macqueen D.J."/>
            <person name="Gundappa M.K."/>
        </authorList>
    </citation>
    <scope>NUCLEOTIDE SEQUENCE [LARGE SCALE GENOMIC DNA]</scope>
</reference>
<dbReference type="Pfam" id="PF20870">
    <property type="entry name" value="FAM186A-B_N"/>
    <property type="match status" value="1"/>
</dbReference>
<feature type="region of interest" description="Disordered" evidence="2">
    <location>
        <begin position="316"/>
        <end position="350"/>
    </location>
</feature>
<evidence type="ECO:0000313" key="5">
    <source>
        <dbReference type="Ensembl" id="ENSHHUP00000062128.1"/>
    </source>
</evidence>